<accession>A0A7S2Q4K4</accession>
<keyword evidence="1" id="KW-0472">Membrane</keyword>
<gene>
    <name evidence="2" type="ORF">SMAR0320_LOCUS24016</name>
</gene>
<dbReference type="AlphaFoldDB" id="A0A7S2Q4K4"/>
<feature type="transmembrane region" description="Helical" evidence="1">
    <location>
        <begin position="161"/>
        <end position="182"/>
    </location>
</feature>
<sequence length="213" mass="23652">MLIADSRYQIGRPLCLQAGELDKPAVWCTMATTSGLQYPSPTVWPPIYLWWSPCDKCGTAWRIFRTQDNDESWYKRPMSPQPNSSVIPSADGWLEWVREDGWLDSDYTGPDPEWKDTSISISISECYSDSGTDGGTNSTTNYTIPSACYSDKIYAGRNLPYGYVLEFVIMVMVVSPCTWLMCMYKGFAEPSHGNDSGGGGGGGGKHLSILFPY</sequence>
<protein>
    <submittedName>
        <fullName evidence="2">Uncharacterized protein</fullName>
    </submittedName>
</protein>
<evidence type="ECO:0000256" key="1">
    <source>
        <dbReference type="SAM" id="Phobius"/>
    </source>
</evidence>
<name>A0A7S2Q4K4_9STRA</name>
<keyword evidence="1" id="KW-1133">Transmembrane helix</keyword>
<dbReference type="EMBL" id="HBGZ01033506">
    <property type="protein sequence ID" value="CAD9632628.1"/>
    <property type="molecule type" value="Transcribed_RNA"/>
</dbReference>
<proteinExistence type="predicted"/>
<reference evidence="2" key="1">
    <citation type="submission" date="2021-01" db="EMBL/GenBank/DDBJ databases">
        <authorList>
            <person name="Corre E."/>
            <person name="Pelletier E."/>
            <person name="Niang G."/>
            <person name="Scheremetjew M."/>
            <person name="Finn R."/>
            <person name="Kale V."/>
            <person name="Holt S."/>
            <person name="Cochrane G."/>
            <person name="Meng A."/>
            <person name="Brown T."/>
            <person name="Cohen L."/>
        </authorList>
    </citation>
    <scope>NUCLEOTIDE SEQUENCE</scope>
    <source>
        <strain evidence="2">SM1012Den-03</strain>
    </source>
</reference>
<evidence type="ECO:0000313" key="2">
    <source>
        <dbReference type="EMBL" id="CAD9632628.1"/>
    </source>
</evidence>
<keyword evidence="1" id="KW-0812">Transmembrane</keyword>
<organism evidence="2">
    <name type="scientific">Skeletonema marinoi</name>
    <dbReference type="NCBI Taxonomy" id="267567"/>
    <lineage>
        <taxon>Eukaryota</taxon>
        <taxon>Sar</taxon>
        <taxon>Stramenopiles</taxon>
        <taxon>Ochrophyta</taxon>
        <taxon>Bacillariophyta</taxon>
        <taxon>Coscinodiscophyceae</taxon>
        <taxon>Thalassiosirophycidae</taxon>
        <taxon>Thalassiosirales</taxon>
        <taxon>Skeletonemataceae</taxon>
        <taxon>Skeletonema</taxon>
        <taxon>Skeletonema marinoi-dohrnii complex</taxon>
    </lineage>
</organism>